<evidence type="ECO:0000256" key="6">
    <source>
        <dbReference type="ARBA" id="ARBA00023136"/>
    </source>
</evidence>
<evidence type="ECO:0000256" key="5">
    <source>
        <dbReference type="ARBA" id="ARBA00022989"/>
    </source>
</evidence>
<dbReference type="PANTHER" id="PTHR30250">
    <property type="entry name" value="PST FAMILY PREDICTED COLANIC ACID TRANSPORTER"/>
    <property type="match status" value="1"/>
</dbReference>
<organism evidence="8">
    <name type="scientific">hydrothermal vent metagenome</name>
    <dbReference type="NCBI Taxonomy" id="652676"/>
    <lineage>
        <taxon>unclassified sequences</taxon>
        <taxon>metagenomes</taxon>
        <taxon>ecological metagenomes</taxon>
    </lineage>
</organism>
<name>A0A1W1BMI7_9ZZZZ</name>
<reference evidence="8" key="1">
    <citation type="submission" date="2016-10" db="EMBL/GenBank/DDBJ databases">
        <authorList>
            <person name="de Groot N.N."/>
        </authorList>
    </citation>
    <scope>NUCLEOTIDE SEQUENCE</scope>
</reference>
<evidence type="ECO:0000313" key="8">
    <source>
        <dbReference type="EMBL" id="SFV54749.1"/>
    </source>
</evidence>
<feature type="transmembrane region" description="Helical" evidence="7">
    <location>
        <begin position="443"/>
        <end position="463"/>
    </location>
</feature>
<feature type="transmembrane region" description="Helical" evidence="7">
    <location>
        <begin position="114"/>
        <end position="131"/>
    </location>
</feature>
<feature type="transmembrane region" description="Helical" evidence="7">
    <location>
        <begin position="81"/>
        <end position="102"/>
    </location>
</feature>
<keyword evidence="4 7" id="KW-0812">Transmembrane</keyword>
<keyword evidence="3" id="KW-1003">Cell membrane</keyword>
<dbReference type="AlphaFoldDB" id="A0A1W1BMI7"/>
<feature type="transmembrane region" description="Helical" evidence="7">
    <location>
        <begin position="288"/>
        <end position="315"/>
    </location>
</feature>
<sequence length="474" mass="53534">MSLKAKVVTGTKWVAFANIFKQILQVLSLVIFARLLSPDDFGLFALMMIFVSFLVMFTDMGTASALVHIKNPSNKLLSSVLFFNLFIGTLFCLLLIIFSGYISIFFNSPKLEPLLQLISINFVIMSLGVVQKVRYEKELDFKYLTLIESFSIFIGISVGIIFALLGFGVYSLVLQVLITSILSVGLLWKVSKWRPLLYFSIEDIKIIWKYTANLSAFNFINYFARNADNFLIGKFLNSSALGVYSLAYNIMLYPLQNISRVLLRILFPAFSKIQDDNKKFKEAYLKTIFFISLVSFPIMFGLIATADIFVSVLFGDKWANLAPILMILAPVGVIQSIGTTNGSIFMAKGNTNLLLRVGIWSTIITIIFFIGGIFYGVEGVAISYLLSNIVLFYPVFKISWGQIELSVSEGIKKIFPILLISSFMGLVVWIFGQWLNQFHINSIIQLMIMVISGNIIYISLIYLKYGNIKKMFKE</sequence>
<keyword evidence="5 7" id="KW-1133">Transmembrane helix</keyword>
<feature type="transmembrane region" description="Helical" evidence="7">
    <location>
        <begin position="169"/>
        <end position="188"/>
    </location>
</feature>
<feature type="transmembrane region" description="Helical" evidence="7">
    <location>
        <begin position="143"/>
        <end position="163"/>
    </location>
</feature>
<evidence type="ECO:0000256" key="1">
    <source>
        <dbReference type="ARBA" id="ARBA00004651"/>
    </source>
</evidence>
<dbReference type="GO" id="GO:0005886">
    <property type="term" value="C:plasma membrane"/>
    <property type="evidence" value="ECO:0007669"/>
    <property type="project" value="UniProtKB-SubCell"/>
</dbReference>
<comment type="subcellular location">
    <subcellularLocation>
        <location evidence="1">Cell membrane</location>
        <topology evidence="1">Multi-pass membrane protein</topology>
    </subcellularLocation>
</comment>
<evidence type="ECO:0000256" key="4">
    <source>
        <dbReference type="ARBA" id="ARBA00022692"/>
    </source>
</evidence>
<evidence type="ECO:0000256" key="3">
    <source>
        <dbReference type="ARBA" id="ARBA00022475"/>
    </source>
</evidence>
<evidence type="ECO:0000256" key="7">
    <source>
        <dbReference type="SAM" id="Phobius"/>
    </source>
</evidence>
<dbReference type="Pfam" id="PF13440">
    <property type="entry name" value="Polysacc_synt_3"/>
    <property type="match status" value="1"/>
</dbReference>
<dbReference type="CDD" id="cd13127">
    <property type="entry name" value="MATE_tuaB_like"/>
    <property type="match status" value="1"/>
</dbReference>
<feature type="transmembrane region" description="Helical" evidence="7">
    <location>
        <begin position="321"/>
        <end position="341"/>
    </location>
</feature>
<feature type="transmembrane region" description="Helical" evidence="7">
    <location>
        <begin position="413"/>
        <end position="431"/>
    </location>
</feature>
<protein>
    <submittedName>
        <fullName evidence="8">Lipopolysaccharide biosynthesis protein WzxC</fullName>
    </submittedName>
</protein>
<feature type="transmembrane region" description="Helical" evidence="7">
    <location>
        <begin position="41"/>
        <end position="69"/>
    </location>
</feature>
<feature type="transmembrane region" description="Helical" evidence="7">
    <location>
        <begin position="353"/>
        <end position="375"/>
    </location>
</feature>
<dbReference type="NCBIfam" id="NF007773">
    <property type="entry name" value="PRK10459.1"/>
    <property type="match status" value="1"/>
</dbReference>
<comment type="similarity">
    <text evidence="2">Belongs to the polysaccharide synthase family.</text>
</comment>
<dbReference type="InterPro" id="IPR050833">
    <property type="entry name" value="Poly_Biosynth_Transport"/>
</dbReference>
<keyword evidence="6 7" id="KW-0472">Membrane</keyword>
<feature type="transmembrane region" description="Helical" evidence="7">
    <location>
        <begin position="12"/>
        <end position="35"/>
    </location>
</feature>
<gene>
    <name evidence="8" type="ORF">MNB_SV-9-1410</name>
</gene>
<dbReference type="PANTHER" id="PTHR30250:SF10">
    <property type="entry name" value="LIPOPOLYSACCHARIDE BIOSYNTHESIS PROTEIN WZXC"/>
    <property type="match status" value="1"/>
</dbReference>
<dbReference type="EMBL" id="FPHG01000026">
    <property type="protein sequence ID" value="SFV54749.1"/>
    <property type="molecule type" value="Genomic_DNA"/>
</dbReference>
<feature type="transmembrane region" description="Helical" evidence="7">
    <location>
        <begin position="381"/>
        <end position="401"/>
    </location>
</feature>
<accession>A0A1W1BMI7</accession>
<proteinExistence type="inferred from homology"/>
<evidence type="ECO:0000256" key="2">
    <source>
        <dbReference type="ARBA" id="ARBA00007430"/>
    </source>
</evidence>